<dbReference type="AlphaFoldDB" id="A0A177C3D6"/>
<dbReference type="EMBL" id="KV441557">
    <property type="protein sequence ID" value="OAG01419.1"/>
    <property type="molecule type" value="Genomic_DNA"/>
</dbReference>
<protein>
    <submittedName>
        <fullName evidence="1">Uncharacterized protein</fullName>
    </submittedName>
</protein>
<gene>
    <name evidence="1" type="ORF">CC84DRAFT_194238</name>
</gene>
<evidence type="ECO:0000313" key="1">
    <source>
        <dbReference type="EMBL" id="OAG01419.1"/>
    </source>
</evidence>
<evidence type="ECO:0000313" key="2">
    <source>
        <dbReference type="Proteomes" id="UP000077069"/>
    </source>
</evidence>
<reference evidence="1 2" key="1">
    <citation type="submission" date="2016-05" db="EMBL/GenBank/DDBJ databases">
        <title>Comparative analysis of secretome profiles of manganese(II)-oxidizing ascomycete fungi.</title>
        <authorList>
            <consortium name="DOE Joint Genome Institute"/>
            <person name="Zeiner C.A."/>
            <person name="Purvine S.O."/>
            <person name="Zink E.M."/>
            <person name="Wu S."/>
            <person name="Pasa-Tolic L."/>
            <person name="Chaput D.L."/>
            <person name="Haridas S."/>
            <person name="Grigoriev I.V."/>
            <person name="Santelli C.M."/>
            <person name="Hansel C.M."/>
        </authorList>
    </citation>
    <scope>NUCLEOTIDE SEQUENCE [LARGE SCALE GENOMIC DNA]</scope>
    <source>
        <strain evidence="1 2">AP3s5-JAC2a</strain>
    </source>
</reference>
<dbReference type="InParanoid" id="A0A177C3D6"/>
<organism evidence="1 2">
    <name type="scientific">Paraphaeosphaeria sporulosa</name>
    <dbReference type="NCBI Taxonomy" id="1460663"/>
    <lineage>
        <taxon>Eukaryota</taxon>
        <taxon>Fungi</taxon>
        <taxon>Dikarya</taxon>
        <taxon>Ascomycota</taxon>
        <taxon>Pezizomycotina</taxon>
        <taxon>Dothideomycetes</taxon>
        <taxon>Pleosporomycetidae</taxon>
        <taxon>Pleosporales</taxon>
        <taxon>Massarineae</taxon>
        <taxon>Didymosphaeriaceae</taxon>
        <taxon>Paraphaeosphaeria</taxon>
    </lineage>
</organism>
<proteinExistence type="predicted"/>
<dbReference type="Proteomes" id="UP000077069">
    <property type="component" value="Unassembled WGS sequence"/>
</dbReference>
<accession>A0A177C3D6</accession>
<dbReference type="GeneID" id="28769030"/>
<name>A0A177C3D6_9PLEO</name>
<sequence length="189" mass="20956">MKEARMVRGTAPCARIPAPASLKSLLRSLPRSFLGTLICSFSTYQHFYSCTSACHVTTMMTCMSDPFNSWQYPCLLVSYCLNVSSLIRVCASKGMQKVFLRWLGWLESITATYGPGISGMDVCTGCTWSIGNKNIGWTYPFYYAPSSGVGGLSRRSVNRARRMECMNDGSRITVTVYGGRKMGRERRGG</sequence>
<keyword evidence="2" id="KW-1185">Reference proteome</keyword>
<dbReference type="RefSeq" id="XP_018031784.1">
    <property type="nucleotide sequence ID" value="XM_018185544.1"/>
</dbReference>